<gene>
    <name evidence="6" type="ORF">CCMP2556_LOCUS40266</name>
    <name evidence="7" type="ORF">CCMP2556_LOCUS40329</name>
</gene>
<evidence type="ECO:0000256" key="1">
    <source>
        <dbReference type="ARBA" id="ARBA00012468"/>
    </source>
</evidence>
<dbReference type="EMBL" id="CAXAMN010023929">
    <property type="protein sequence ID" value="CAK9082428.1"/>
    <property type="molecule type" value="Genomic_DNA"/>
</dbReference>
<evidence type="ECO:0000256" key="3">
    <source>
        <dbReference type="ARBA" id="ARBA00022679"/>
    </source>
</evidence>
<dbReference type="EC" id="2.3.2.15" evidence="1"/>
<proteinExistence type="predicted"/>
<evidence type="ECO:0000313" key="7">
    <source>
        <dbReference type="EMBL" id="CAK9082573.1"/>
    </source>
</evidence>
<protein>
    <recommendedName>
        <fullName evidence="1">glutathione gamma-glutamylcysteinyltransferase</fullName>
        <ecNumber evidence="1">2.3.2.15</ecNumber>
    </recommendedName>
</protein>
<keyword evidence="8" id="KW-1185">Reference proteome</keyword>
<dbReference type="Pfam" id="PF05023">
    <property type="entry name" value="Phytochelatin"/>
    <property type="match status" value="1"/>
</dbReference>
<accession>A0ABP0Q3I5</accession>
<evidence type="ECO:0000313" key="8">
    <source>
        <dbReference type="Proteomes" id="UP001642484"/>
    </source>
</evidence>
<evidence type="ECO:0000256" key="4">
    <source>
        <dbReference type="ARBA" id="ARBA00022723"/>
    </source>
</evidence>
<dbReference type="InterPro" id="IPR038156">
    <property type="entry name" value="PCS_N_sf"/>
</dbReference>
<dbReference type="InterPro" id="IPR040409">
    <property type="entry name" value="PCS-like"/>
</dbReference>
<dbReference type="PANTHER" id="PTHR33447">
    <property type="entry name" value="GLUTATHIONE GAMMA-GLUTAMYLCYSTEINYLTRANSFERASE"/>
    <property type="match status" value="1"/>
</dbReference>
<feature type="domain" description="Peptidase C83" evidence="5">
    <location>
        <begin position="26"/>
        <end position="265"/>
    </location>
</feature>
<dbReference type="Gene3D" id="3.90.70.30">
    <property type="entry name" value="Phytochelatin synthase, N-terminal domain"/>
    <property type="match status" value="1"/>
</dbReference>
<dbReference type="InterPro" id="IPR007719">
    <property type="entry name" value="PCS_N"/>
</dbReference>
<dbReference type="PANTHER" id="PTHR33447:SF20">
    <property type="entry name" value="GLUTATHIONE GAMMA-GLUTAMYLCYSTEINYLTRANSFERASE"/>
    <property type="match status" value="1"/>
</dbReference>
<evidence type="ECO:0000313" key="6">
    <source>
        <dbReference type="EMBL" id="CAK9082428.1"/>
    </source>
</evidence>
<dbReference type="InterPro" id="IPR038765">
    <property type="entry name" value="Papain-like_cys_pep_sf"/>
</dbReference>
<comment type="caution">
    <text evidence="6">The sequence shown here is derived from an EMBL/GenBank/DDBJ whole genome shotgun (WGS) entry which is preliminary data.</text>
</comment>
<sequence>MPRAQTVPEYVVRLFRSLRDATRHRRLSAPVGGKLVCHSRLIDLNSQEGQRLAAEAFVNQKLVQALLRQEHPAFCAVASAMTVASAEEVGPADQKRFADVFRKAETWPPVMACYGLDALDALPALLKYWLLSHLQYDGAPLALLAQWLRLLDFDVEILSSADLDEDAFREDVLATFSSSSDESRRFLLINYSRSVVGQRMFSGGNIVPIGGLHEKEDKVLLLEVNSWRYPSVWVDLPLLWQATHTQVGNGSWRGYLRIKKLQNPDNLGDGYHKSCAATDAPPSINLYVP</sequence>
<evidence type="ECO:0000256" key="2">
    <source>
        <dbReference type="ARBA" id="ARBA00022539"/>
    </source>
</evidence>
<dbReference type="SUPFAM" id="SSF54001">
    <property type="entry name" value="Cysteine proteinases"/>
    <property type="match status" value="1"/>
</dbReference>
<reference evidence="6 8" key="1">
    <citation type="submission" date="2024-02" db="EMBL/GenBank/DDBJ databases">
        <authorList>
            <person name="Chen Y."/>
            <person name="Shah S."/>
            <person name="Dougan E. K."/>
            <person name="Thang M."/>
            <person name="Chan C."/>
        </authorList>
    </citation>
    <scope>NUCLEOTIDE SEQUENCE [LARGE SCALE GENOMIC DNA]</scope>
</reference>
<keyword evidence="3" id="KW-0808">Transferase</keyword>
<dbReference type="Proteomes" id="UP001642484">
    <property type="component" value="Unassembled WGS sequence"/>
</dbReference>
<organism evidence="6 8">
    <name type="scientific">Durusdinium trenchii</name>
    <dbReference type="NCBI Taxonomy" id="1381693"/>
    <lineage>
        <taxon>Eukaryota</taxon>
        <taxon>Sar</taxon>
        <taxon>Alveolata</taxon>
        <taxon>Dinophyceae</taxon>
        <taxon>Suessiales</taxon>
        <taxon>Symbiodiniaceae</taxon>
        <taxon>Durusdinium</taxon>
    </lineage>
</organism>
<name>A0ABP0Q3I5_9DINO</name>
<dbReference type="PROSITE" id="PS51443">
    <property type="entry name" value="PCS"/>
    <property type="match status" value="1"/>
</dbReference>
<keyword evidence="2" id="KW-0104">Cadmium</keyword>
<keyword evidence="4" id="KW-0479">Metal-binding</keyword>
<dbReference type="EMBL" id="CAXAMN010023940">
    <property type="protein sequence ID" value="CAK9082573.1"/>
    <property type="molecule type" value="Genomic_DNA"/>
</dbReference>
<evidence type="ECO:0000259" key="5">
    <source>
        <dbReference type="PROSITE" id="PS51443"/>
    </source>
</evidence>